<feature type="compositionally biased region" description="Low complexity" evidence="1">
    <location>
        <begin position="135"/>
        <end position="148"/>
    </location>
</feature>
<keyword evidence="3" id="KW-1185">Reference proteome</keyword>
<evidence type="ECO:0000256" key="1">
    <source>
        <dbReference type="SAM" id="MobiDB-lite"/>
    </source>
</evidence>
<dbReference type="PANTHER" id="PTHR38846">
    <property type="entry name" value="C3H1-TYPE DOMAIN-CONTAINING PROTEIN"/>
    <property type="match status" value="1"/>
</dbReference>
<gene>
    <name evidence="2" type="ORF">EJ08DRAFT_653318</name>
</gene>
<name>A0A9P4NHL0_9PEZI</name>
<dbReference type="Proteomes" id="UP000800235">
    <property type="component" value="Unassembled WGS sequence"/>
</dbReference>
<dbReference type="EMBL" id="MU007095">
    <property type="protein sequence ID" value="KAF2421829.1"/>
    <property type="molecule type" value="Genomic_DNA"/>
</dbReference>
<proteinExistence type="predicted"/>
<organism evidence="2 3">
    <name type="scientific">Tothia fuscella</name>
    <dbReference type="NCBI Taxonomy" id="1048955"/>
    <lineage>
        <taxon>Eukaryota</taxon>
        <taxon>Fungi</taxon>
        <taxon>Dikarya</taxon>
        <taxon>Ascomycota</taxon>
        <taxon>Pezizomycotina</taxon>
        <taxon>Dothideomycetes</taxon>
        <taxon>Pleosporomycetidae</taxon>
        <taxon>Venturiales</taxon>
        <taxon>Cylindrosympodiaceae</taxon>
        <taxon>Tothia</taxon>
    </lineage>
</organism>
<dbReference type="AlphaFoldDB" id="A0A9P4NHL0"/>
<protein>
    <submittedName>
        <fullName evidence="2">Uncharacterized protein</fullName>
    </submittedName>
</protein>
<feature type="region of interest" description="Disordered" evidence="1">
    <location>
        <begin position="135"/>
        <end position="159"/>
    </location>
</feature>
<accession>A0A9P4NHL0</accession>
<dbReference type="PANTHER" id="PTHR38846:SF1">
    <property type="entry name" value="C3H1-TYPE DOMAIN-CONTAINING PROTEIN"/>
    <property type="match status" value="1"/>
</dbReference>
<comment type="caution">
    <text evidence="2">The sequence shown here is derived from an EMBL/GenBank/DDBJ whole genome shotgun (WGS) entry which is preliminary data.</text>
</comment>
<evidence type="ECO:0000313" key="3">
    <source>
        <dbReference type="Proteomes" id="UP000800235"/>
    </source>
</evidence>
<sequence>MDSLTNYFVRFKHNGFYYNSQDTFDNQFSLLTLRMDWGPKAADRQRAQALRALAEDRKAQSTNPENSDNSTVLATSPYFLRFKSNGFTVNPGANFEHEFSRLAKRMRWGFKAAERHRANALKEIPHVAGWEDSYDNASDASSNDSDYSILTPTSENDNDGWEYDSDLEADFRQLSFRNGVRINAIPPQRRERDLEEEMNSRYGSASKLEGWQKLCADVAISPVPASITQCKKALTTVYVNIFDLIEARNSNSCPPQLFRSLNALRNYSRKNHKVYSRINAKEDGFTRALLRRFIH</sequence>
<reference evidence="2" key="1">
    <citation type="journal article" date="2020" name="Stud. Mycol.">
        <title>101 Dothideomycetes genomes: a test case for predicting lifestyles and emergence of pathogens.</title>
        <authorList>
            <person name="Haridas S."/>
            <person name="Albert R."/>
            <person name="Binder M."/>
            <person name="Bloem J."/>
            <person name="Labutti K."/>
            <person name="Salamov A."/>
            <person name="Andreopoulos B."/>
            <person name="Baker S."/>
            <person name="Barry K."/>
            <person name="Bills G."/>
            <person name="Bluhm B."/>
            <person name="Cannon C."/>
            <person name="Castanera R."/>
            <person name="Culley D."/>
            <person name="Daum C."/>
            <person name="Ezra D."/>
            <person name="Gonzalez J."/>
            <person name="Henrissat B."/>
            <person name="Kuo A."/>
            <person name="Liang C."/>
            <person name="Lipzen A."/>
            <person name="Lutzoni F."/>
            <person name="Magnuson J."/>
            <person name="Mondo S."/>
            <person name="Nolan M."/>
            <person name="Ohm R."/>
            <person name="Pangilinan J."/>
            <person name="Park H.-J."/>
            <person name="Ramirez L."/>
            <person name="Alfaro M."/>
            <person name="Sun H."/>
            <person name="Tritt A."/>
            <person name="Yoshinaga Y."/>
            <person name="Zwiers L.-H."/>
            <person name="Turgeon B."/>
            <person name="Goodwin S."/>
            <person name="Spatafora J."/>
            <person name="Crous P."/>
            <person name="Grigoriev I."/>
        </authorList>
    </citation>
    <scope>NUCLEOTIDE SEQUENCE</scope>
    <source>
        <strain evidence="2">CBS 130266</strain>
    </source>
</reference>
<dbReference type="OrthoDB" id="6105938at2759"/>
<evidence type="ECO:0000313" key="2">
    <source>
        <dbReference type="EMBL" id="KAF2421829.1"/>
    </source>
</evidence>